<dbReference type="EMBL" id="CAUYUE010000010">
    <property type="protein sequence ID" value="CAK0784206.1"/>
    <property type="molecule type" value="Genomic_DNA"/>
</dbReference>
<feature type="domain" description="BRCT" evidence="2">
    <location>
        <begin position="16"/>
        <end position="106"/>
    </location>
</feature>
<feature type="region of interest" description="Disordered" evidence="1">
    <location>
        <begin position="303"/>
        <end position="378"/>
    </location>
</feature>
<keyword evidence="4" id="KW-1185">Reference proteome</keyword>
<dbReference type="InterPro" id="IPR044254">
    <property type="entry name" value="At4g02110-like"/>
</dbReference>
<name>A0AAV1IBU3_9CHLO</name>
<dbReference type="Pfam" id="PF16770">
    <property type="entry name" value="RTT107_BRCT_5"/>
    <property type="match status" value="1"/>
</dbReference>
<feature type="compositionally biased region" description="Low complexity" evidence="1">
    <location>
        <begin position="460"/>
        <end position="474"/>
    </location>
</feature>
<dbReference type="PANTHER" id="PTHR47181">
    <property type="entry name" value="BRCA1 C TERMINUS DOMAIN CONTAINING PROTEIN, EXPRESSED"/>
    <property type="match status" value="1"/>
</dbReference>
<comment type="caution">
    <text evidence="3">The sequence shown here is derived from an EMBL/GenBank/DDBJ whole genome shotgun (WGS) entry which is preliminary data.</text>
</comment>
<evidence type="ECO:0000313" key="3">
    <source>
        <dbReference type="EMBL" id="CAK0784206.1"/>
    </source>
</evidence>
<dbReference type="PANTHER" id="PTHR47181:SF2">
    <property type="entry name" value="BRCA1 C TERMINUS DOMAIN CONTAINING PROTEIN, EXPRESSED"/>
    <property type="match status" value="1"/>
</dbReference>
<feature type="compositionally biased region" description="Polar residues" evidence="1">
    <location>
        <begin position="310"/>
        <end position="319"/>
    </location>
</feature>
<proteinExistence type="predicted"/>
<feature type="compositionally biased region" description="Low complexity" evidence="1">
    <location>
        <begin position="209"/>
        <end position="227"/>
    </location>
</feature>
<reference evidence="3 4" key="1">
    <citation type="submission" date="2023-10" db="EMBL/GenBank/DDBJ databases">
        <authorList>
            <person name="Maclean D."/>
            <person name="Macfadyen A."/>
        </authorList>
    </citation>
    <scope>NUCLEOTIDE SEQUENCE [LARGE SCALE GENOMIC DNA]</scope>
</reference>
<feature type="compositionally biased region" description="Basic and acidic residues" evidence="1">
    <location>
        <begin position="350"/>
        <end position="371"/>
    </location>
</feature>
<dbReference type="Gene3D" id="3.40.50.10190">
    <property type="entry name" value="BRCT domain"/>
    <property type="match status" value="3"/>
</dbReference>
<dbReference type="InterPro" id="IPR001357">
    <property type="entry name" value="BRCT_dom"/>
</dbReference>
<feature type="domain" description="BRCT" evidence="2">
    <location>
        <begin position="599"/>
        <end position="676"/>
    </location>
</feature>
<evidence type="ECO:0000259" key="2">
    <source>
        <dbReference type="PROSITE" id="PS50172"/>
    </source>
</evidence>
<dbReference type="PROSITE" id="PS50172">
    <property type="entry name" value="BRCT"/>
    <property type="match status" value="2"/>
</dbReference>
<gene>
    <name evidence="3" type="ORF">CVIRNUC_007410</name>
</gene>
<feature type="region of interest" description="Disordered" evidence="1">
    <location>
        <begin position="169"/>
        <end position="238"/>
    </location>
</feature>
<evidence type="ECO:0000313" key="4">
    <source>
        <dbReference type="Proteomes" id="UP001314263"/>
    </source>
</evidence>
<dbReference type="Proteomes" id="UP001314263">
    <property type="component" value="Unassembled WGS sequence"/>
</dbReference>
<protein>
    <recommendedName>
        <fullName evidence="2">BRCT domain-containing protein</fullName>
    </recommendedName>
</protein>
<evidence type="ECO:0000256" key="1">
    <source>
        <dbReference type="SAM" id="MobiDB-lite"/>
    </source>
</evidence>
<dbReference type="SUPFAM" id="SSF52113">
    <property type="entry name" value="BRCT domain"/>
    <property type="match status" value="2"/>
</dbReference>
<feature type="region of interest" description="Disordered" evidence="1">
    <location>
        <begin position="395"/>
        <end position="479"/>
    </location>
</feature>
<dbReference type="AlphaFoldDB" id="A0AAV1IBU3"/>
<sequence length="737" mass="78412">MQMYQPFPADPVPGASDIQIAVTGFMGHLRLHMVDLLGHMGLDVKKAMPPSTITHVVASDLQDRASRKLEHARRVQKERRVCVINCLWVFNSLRSWRLLPEGDYVDNPDPAYDPSHGARICDSLLGSAANPHNMVHDSKNEDDPVPDHGTGCSVQLLPAGDACKHRTPAAHIQDPGMPVTPVSEVPSSTKAAARASGWRTKRPGDASKSRLGAAGAAAPDSTPAAALKENHKPSDAGPTLCYDAYAGVDTLVERPARPARLASEATIGSGSHVTTEQVIEAGAVTGRLVEQLAGFDSNLAPSAEKRARIRTSNWQSGATVSDRPPATHVRGAAHTEKAAAPTAGSAQEDTQARTEQPDAEESDKQPAEKQASKKRGLLSRKAMATALSAPRLATAEQLDGTVEPDGPACSSKSGRKTVHASAKDKQTDAGEAEAEQCEPVRSRQSGRKRARHVPTPQSVEPEAAAAAPSEALPEADARPGGAKRISIALSGLHTHETVRYKKLLRDLGINHAGGLEKHLWGDRVTRVVAPSLKRVAKVLAALAAGTWIVSTKFLDASHAARTLVEPDDYELEENGAGLMGQQVPYHWRMRARCLGHGAFHGLKVHVLGQFKAGEKPNRAELESILKAGGARLVDAAEPGVDLAIMHSSTPHDNPKVTLLLRADVCCASPSYIVEWLAKPKQALGQYLLFKSKPGSVLSKLAKERYLSLDPAEPASLRTSWVQGTAGSALSDAPQGQS</sequence>
<organism evidence="3 4">
    <name type="scientific">Coccomyxa viridis</name>
    <dbReference type="NCBI Taxonomy" id="1274662"/>
    <lineage>
        <taxon>Eukaryota</taxon>
        <taxon>Viridiplantae</taxon>
        <taxon>Chlorophyta</taxon>
        <taxon>core chlorophytes</taxon>
        <taxon>Trebouxiophyceae</taxon>
        <taxon>Trebouxiophyceae incertae sedis</taxon>
        <taxon>Coccomyxaceae</taxon>
        <taxon>Coccomyxa</taxon>
    </lineage>
</organism>
<dbReference type="InterPro" id="IPR036420">
    <property type="entry name" value="BRCT_dom_sf"/>
</dbReference>
<dbReference type="CDD" id="cd00027">
    <property type="entry name" value="BRCT"/>
    <property type="match status" value="1"/>
</dbReference>
<accession>A0AAV1IBU3</accession>